<dbReference type="PANTHER" id="PTHR45769">
    <property type="entry name" value="ADENOSINE KINASE"/>
    <property type="match status" value="1"/>
</dbReference>
<dbReference type="PANTHER" id="PTHR45769:SF3">
    <property type="entry name" value="ADENOSINE KINASE"/>
    <property type="match status" value="1"/>
</dbReference>
<keyword evidence="12" id="KW-1185">Reference proteome</keyword>
<evidence type="ECO:0000256" key="9">
    <source>
        <dbReference type="ARBA" id="ARBA00022840"/>
    </source>
</evidence>
<dbReference type="EMBL" id="CP015059">
    <property type="protein sequence ID" value="QGN17126.1"/>
    <property type="molecule type" value="Genomic_DNA"/>
</dbReference>
<evidence type="ECO:0000256" key="7">
    <source>
        <dbReference type="ARBA" id="ARBA00022741"/>
    </source>
</evidence>
<keyword evidence="9" id="KW-0067">ATP-binding</keyword>
<dbReference type="CDD" id="cd01168">
    <property type="entry name" value="adenosine_kinase"/>
    <property type="match status" value="1"/>
</dbReference>
<evidence type="ECO:0000313" key="12">
    <source>
        <dbReference type="Proteomes" id="UP000422736"/>
    </source>
</evidence>
<gene>
    <name evidence="11" type="primary">ADO1</name>
    <name evidence="11" type="ORF">FIM1_3857</name>
</gene>
<reference evidence="11 12" key="1">
    <citation type="submission" date="2016-03" db="EMBL/GenBank/DDBJ databases">
        <title>How can Kluyveromyces marxianus grow so fast - potential evolutionary course in Saccharomyces Complex revealed by comparative genomics.</title>
        <authorList>
            <person name="Mo W."/>
            <person name="Lu W."/>
            <person name="Yang X."/>
            <person name="Qi J."/>
            <person name="Lv H."/>
        </authorList>
    </citation>
    <scope>NUCLEOTIDE SEQUENCE [LARGE SCALE GENOMIC DNA]</scope>
    <source>
        <strain evidence="11 12">FIM1</strain>
    </source>
</reference>
<proteinExistence type="inferred from homology"/>
<dbReference type="InterPro" id="IPR002173">
    <property type="entry name" value="Carboh/pur_kinase_PfkB_CS"/>
</dbReference>
<keyword evidence="6" id="KW-0660">Purine salvage</keyword>
<evidence type="ECO:0000256" key="2">
    <source>
        <dbReference type="ARBA" id="ARBA00004801"/>
    </source>
</evidence>
<dbReference type="Gene3D" id="3.40.1190.20">
    <property type="match status" value="1"/>
</dbReference>
<dbReference type="InterPro" id="IPR029056">
    <property type="entry name" value="Ribokinase-like"/>
</dbReference>
<evidence type="ECO:0000256" key="1">
    <source>
        <dbReference type="ARBA" id="ARBA00001946"/>
    </source>
</evidence>
<evidence type="ECO:0000256" key="6">
    <source>
        <dbReference type="ARBA" id="ARBA00022726"/>
    </source>
</evidence>
<dbReference type="GO" id="GO:0016301">
    <property type="term" value="F:kinase activity"/>
    <property type="evidence" value="ECO:0007669"/>
    <property type="project" value="UniProtKB-KW"/>
</dbReference>
<evidence type="ECO:0000313" key="11">
    <source>
        <dbReference type="EMBL" id="QGN17126.1"/>
    </source>
</evidence>
<keyword evidence="5" id="KW-0808">Transferase</keyword>
<dbReference type="SUPFAM" id="SSF53613">
    <property type="entry name" value="Ribokinase-like"/>
    <property type="match status" value="1"/>
</dbReference>
<accession>A0ABX6EY59</accession>
<evidence type="ECO:0000256" key="4">
    <source>
        <dbReference type="ARBA" id="ARBA00012119"/>
    </source>
</evidence>
<dbReference type="PROSITE" id="PS00584">
    <property type="entry name" value="PFKB_KINASES_2"/>
    <property type="match status" value="1"/>
</dbReference>
<comment type="cofactor">
    <cofactor evidence="1">
        <name>Mg(2+)</name>
        <dbReference type="ChEBI" id="CHEBI:18420"/>
    </cofactor>
</comment>
<dbReference type="Gene3D" id="3.30.1110.10">
    <property type="match status" value="1"/>
</dbReference>
<organism evidence="11 12">
    <name type="scientific">Kluyveromyces marxianus</name>
    <name type="common">Yeast</name>
    <name type="synonym">Candida kefyr</name>
    <dbReference type="NCBI Taxonomy" id="4911"/>
    <lineage>
        <taxon>Eukaryota</taxon>
        <taxon>Fungi</taxon>
        <taxon>Dikarya</taxon>
        <taxon>Ascomycota</taxon>
        <taxon>Saccharomycotina</taxon>
        <taxon>Saccharomycetes</taxon>
        <taxon>Saccharomycetales</taxon>
        <taxon>Saccharomycetaceae</taxon>
        <taxon>Kluyveromyces</taxon>
    </lineage>
</organism>
<dbReference type="PRINTS" id="PR00989">
    <property type="entry name" value="ADENOKINASE"/>
</dbReference>
<keyword evidence="7" id="KW-0547">Nucleotide-binding</keyword>
<dbReference type="InterPro" id="IPR011611">
    <property type="entry name" value="PfkB_dom"/>
</dbReference>
<keyword evidence="8 11" id="KW-0418">Kinase</keyword>
<dbReference type="Proteomes" id="UP000422736">
    <property type="component" value="Chromosome 6"/>
</dbReference>
<name>A0ABX6EY59_KLUMA</name>
<comment type="pathway">
    <text evidence="2">Purine metabolism; AMP biosynthesis via salvage pathway; AMP from adenosine: step 1/1.</text>
</comment>
<sequence>MLFSVTRDVGLGLGLGLQLALRHGKPLAGSFDIRVTCNYFTMCKRSGIRKENEYKKKVKDEMNEKTNCLQRRFIGGSSNSIRSAYDISPAKQQSILKKNMTQHPKVICLGNPLLDIQIDVQPSYLEKYNLKSNDAILVEQSSNKSILNIFDEIVEMEGVKFVAGGAAQNTARGVAYVLGPGQVGYFGSVGEDKFSARLLKENEAAGVASFYQVQKDISTGKCAALITGHDRSLVTDLAAANHFTPDHLDKHWDLVEAASLFYIGGFHLTVSPEAIVKLGKHAQEKGKPFILNLSAPFIPAFFKAALEQVLPYTTYVIGNESEAASYAESFGLDCDKEDLEAIAKHIVGDSKTRTVIITHGLKPTVVVSAEGSKTFDVVPLDSSKIKDTNGAGDAFAGGFVAALAEGKSLEFAIAQGQWLASLSIQEVGPSYPTERKQFNL</sequence>
<protein>
    <recommendedName>
        <fullName evidence="4">adenosine kinase</fullName>
        <ecNumber evidence="4">2.7.1.20</ecNumber>
    </recommendedName>
</protein>
<dbReference type="InterPro" id="IPR001805">
    <property type="entry name" value="Adenokinase"/>
</dbReference>
<feature type="domain" description="Carbohydrate kinase PfkB" evidence="10">
    <location>
        <begin position="127"/>
        <end position="434"/>
    </location>
</feature>
<dbReference type="Pfam" id="PF00294">
    <property type="entry name" value="PfkB"/>
    <property type="match status" value="1"/>
</dbReference>
<reference evidence="11 12" key="2">
    <citation type="submission" date="2019-11" db="EMBL/GenBank/DDBJ databases">
        <authorList>
            <person name="Lu H."/>
        </authorList>
    </citation>
    <scope>NUCLEOTIDE SEQUENCE [LARGE SCALE GENOMIC DNA]</scope>
    <source>
        <strain evidence="11 12">FIM1</strain>
    </source>
</reference>
<dbReference type="EC" id="2.7.1.20" evidence="4"/>
<evidence type="ECO:0000256" key="8">
    <source>
        <dbReference type="ARBA" id="ARBA00022777"/>
    </source>
</evidence>
<evidence type="ECO:0000256" key="5">
    <source>
        <dbReference type="ARBA" id="ARBA00022679"/>
    </source>
</evidence>
<comment type="similarity">
    <text evidence="3">Belongs to the carbohydrate kinase PfkB family.</text>
</comment>
<evidence type="ECO:0000256" key="3">
    <source>
        <dbReference type="ARBA" id="ARBA00010688"/>
    </source>
</evidence>
<evidence type="ECO:0000259" key="10">
    <source>
        <dbReference type="Pfam" id="PF00294"/>
    </source>
</evidence>